<dbReference type="HAMAP" id="MF_00093">
    <property type="entry name" value="Rel_fac_1"/>
    <property type="match status" value="1"/>
</dbReference>
<evidence type="ECO:0000256" key="8">
    <source>
        <dbReference type="SAM" id="MobiDB-lite"/>
    </source>
</evidence>
<dbReference type="InterPro" id="IPR004373">
    <property type="entry name" value="RF-1"/>
</dbReference>
<dbReference type="PANTHER" id="PTHR43804">
    <property type="entry name" value="LD18447P"/>
    <property type="match status" value="1"/>
</dbReference>
<feature type="region of interest" description="Disordered" evidence="8">
    <location>
        <begin position="287"/>
        <end position="317"/>
    </location>
</feature>
<dbReference type="Pfam" id="PF00472">
    <property type="entry name" value="RF-1"/>
    <property type="match status" value="1"/>
</dbReference>
<reference evidence="10 11" key="1">
    <citation type="submission" date="2019-03" db="EMBL/GenBank/DDBJ databases">
        <title>Metabolic potential of uncultured bacteria and archaea associated with petroleum seepage in deep-sea sediments.</title>
        <authorList>
            <person name="Dong X."/>
            <person name="Hubert C."/>
        </authorList>
    </citation>
    <scope>NUCLEOTIDE SEQUENCE [LARGE SCALE GENOMIC DNA]</scope>
    <source>
        <strain evidence="10">E29_bin52</strain>
    </source>
</reference>
<comment type="caution">
    <text evidence="10">The sequence shown here is derived from an EMBL/GenBank/DDBJ whole genome shotgun (WGS) entry which is preliminary data.</text>
</comment>
<feature type="domain" description="Prokaryotic-type class I peptide chain release factors" evidence="9">
    <location>
        <begin position="231"/>
        <end position="247"/>
    </location>
</feature>
<evidence type="ECO:0000313" key="11">
    <source>
        <dbReference type="Proteomes" id="UP000319130"/>
    </source>
</evidence>
<keyword evidence="4 5" id="KW-0648">Protein biosynthesis</keyword>
<dbReference type="GO" id="GO:0005737">
    <property type="term" value="C:cytoplasm"/>
    <property type="evidence" value="ECO:0007669"/>
    <property type="project" value="UniProtKB-SubCell"/>
</dbReference>
<keyword evidence="3 5" id="KW-0488">Methylation</keyword>
<dbReference type="PANTHER" id="PTHR43804:SF7">
    <property type="entry name" value="LD18447P"/>
    <property type="match status" value="1"/>
</dbReference>
<dbReference type="Pfam" id="PF03462">
    <property type="entry name" value="PCRF"/>
    <property type="match status" value="1"/>
</dbReference>
<name>A0A523W9R3_UNCAE</name>
<dbReference type="FunFam" id="3.30.160.20:FF:000004">
    <property type="entry name" value="Peptide chain release factor 1"/>
    <property type="match status" value="1"/>
</dbReference>
<organism evidence="10 11">
    <name type="scientific">Aerophobetes bacterium</name>
    <dbReference type="NCBI Taxonomy" id="2030807"/>
    <lineage>
        <taxon>Bacteria</taxon>
        <taxon>Candidatus Aerophobota</taxon>
    </lineage>
</organism>
<dbReference type="SMART" id="SM00937">
    <property type="entry name" value="PCRF"/>
    <property type="match status" value="1"/>
</dbReference>
<evidence type="ECO:0000256" key="4">
    <source>
        <dbReference type="ARBA" id="ARBA00022917"/>
    </source>
</evidence>
<dbReference type="Gene3D" id="3.30.160.20">
    <property type="match status" value="1"/>
</dbReference>
<dbReference type="InterPro" id="IPR050057">
    <property type="entry name" value="Prokaryotic/Mito_RF"/>
</dbReference>
<dbReference type="PROSITE" id="PS00745">
    <property type="entry name" value="RF_PROK_I"/>
    <property type="match status" value="1"/>
</dbReference>
<dbReference type="NCBIfam" id="TIGR00019">
    <property type="entry name" value="prfA"/>
    <property type="match status" value="1"/>
</dbReference>
<keyword evidence="5" id="KW-0963">Cytoplasm</keyword>
<comment type="function">
    <text evidence="1 5">Peptide chain release factor 1 directs the termination of translation in response to the peptide chain termination codons UAG and UAA.</text>
</comment>
<evidence type="ECO:0000256" key="3">
    <source>
        <dbReference type="ARBA" id="ARBA00022481"/>
    </source>
</evidence>
<dbReference type="Gene3D" id="3.30.70.1660">
    <property type="match status" value="1"/>
</dbReference>
<sequence>MEASQIEKLEKMQKRYEELHRLLSDPRVARDRNLLEKYSRESGKLEEPLSLWQRYRTLQEEMGKLEEILADEKEEKDIKKLAREEEENLKKDLEGLEQKLAKALTPQDPYLQRNVIMEIRAGTGGDEAALFAADLYKMYNRFGGKKSWKMENMDLHATPRGGIREVIFAIEGKNVFETLRFESGVHRVQRVPVTESSGRIHTSTVTVAVLPEPEEIEIEINPDDLKIETFHSSGAGGQHVNVTDSAVRISHIPTGVTTQCQDERSQHQNKIKAMRILRAKLLQARESEQQNEISEQRRSQIGRGDRSERTRTYNYPERRVTDHRHHVTVYDLENILNGEMNNLLESIHEKIREKKLVSEEG</sequence>
<evidence type="ECO:0000259" key="9">
    <source>
        <dbReference type="PROSITE" id="PS00745"/>
    </source>
</evidence>
<comment type="similarity">
    <text evidence="2 5">Belongs to the prokaryotic/mitochondrial release factor family.</text>
</comment>
<gene>
    <name evidence="5 10" type="primary">prfA</name>
    <name evidence="10" type="ORF">E3J48_02120</name>
</gene>
<dbReference type="InterPro" id="IPR045853">
    <property type="entry name" value="Pep_chain_release_fac_I_sf"/>
</dbReference>
<comment type="subcellular location">
    <subcellularLocation>
        <location evidence="5">Cytoplasm</location>
    </subcellularLocation>
</comment>
<dbReference type="Gene3D" id="6.10.140.1950">
    <property type="match status" value="1"/>
</dbReference>
<dbReference type="SUPFAM" id="SSF75620">
    <property type="entry name" value="Release factor"/>
    <property type="match status" value="1"/>
</dbReference>
<evidence type="ECO:0000256" key="1">
    <source>
        <dbReference type="ARBA" id="ARBA00002986"/>
    </source>
</evidence>
<accession>A0A523W9R3</accession>
<protein>
    <recommendedName>
        <fullName evidence="5 6">Peptide chain release factor 1</fullName>
        <shortName evidence="5">RF-1</shortName>
    </recommendedName>
</protein>
<dbReference type="Proteomes" id="UP000319130">
    <property type="component" value="Unassembled WGS sequence"/>
</dbReference>
<dbReference type="NCBIfam" id="NF001859">
    <property type="entry name" value="PRK00591.1"/>
    <property type="match status" value="1"/>
</dbReference>
<comment type="PTM">
    <text evidence="5">Methylated by PrmC. Methylation increases the termination efficiency of RF1.</text>
</comment>
<feature type="modified residue" description="N5-methylglutamine" evidence="5">
    <location>
        <position position="238"/>
    </location>
</feature>
<evidence type="ECO:0000256" key="7">
    <source>
        <dbReference type="SAM" id="Coils"/>
    </source>
</evidence>
<dbReference type="InterPro" id="IPR005139">
    <property type="entry name" value="PCRF"/>
</dbReference>
<evidence type="ECO:0000313" key="10">
    <source>
        <dbReference type="EMBL" id="TET63756.1"/>
    </source>
</evidence>
<dbReference type="InterPro" id="IPR000352">
    <property type="entry name" value="Pep_chain_release_fac_I"/>
</dbReference>
<dbReference type="GO" id="GO:0016149">
    <property type="term" value="F:translation release factor activity, codon specific"/>
    <property type="evidence" value="ECO:0007669"/>
    <property type="project" value="UniProtKB-UniRule"/>
</dbReference>
<evidence type="ECO:0000256" key="5">
    <source>
        <dbReference type="HAMAP-Rule" id="MF_00093"/>
    </source>
</evidence>
<dbReference type="FunFam" id="3.30.70.1660:FF:000002">
    <property type="entry name" value="Peptide chain release factor 1"/>
    <property type="match status" value="1"/>
</dbReference>
<evidence type="ECO:0000256" key="6">
    <source>
        <dbReference type="NCBIfam" id="TIGR00019"/>
    </source>
</evidence>
<keyword evidence="7" id="KW-0175">Coiled coil</keyword>
<evidence type="ECO:0000256" key="2">
    <source>
        <dbReference type="ARBA" id="ARBA00010835"/>
    </source>
</evidence>
<proteinExistence type="inferred from homology"/>
<dbReference type="EMBL" id="SOIZ01000086">
    <property type="protein sequence ID" value="TET63756.1"/>
    <property type="molecule type" value="Genomic_DNA"/>
</dbReference>
<dbReference type="AlphaFoldDB" id="A0A523W9R3"/>
<feature type="coiled-coil region" evidence="7">
    <location>
        <begin position="55"/>
        <end position="103"/>
    </location>
</feature>